<dbReference type="KEGG" id="tfa:BW733_01640"/>
<gene>
    <name evidence="5" type="ORF">BW733_01640</name>
</gene>
<protein>
    <submittedName>
        <fullName evidence="5">Aldehyde oxidoreductase</fullName>
    </submittedName>
</protein>
<evidence type="ECO:0000256" key="2">
    <source>
        <dbReference type="PIRSR" id="PIRSR000097-2"/>
    </source>
</evidence>
<reference evidence="5 6" key="1">
    <citation type="journal article" date="2008" name="Int. J. Syst. Evol. Microbiol.">
        <title>Tessaracoccus flavescens sp. nov., isolated from marine sediment.</title>
        <authorList>
            <person name="Lee D.W."/>
            <person name="Lee S.D."/>
        </authorList>
    </citation>
    <scope>NUCLEOTIDE SEQUENCE [LARGE SCALE GENOMIC DNA]</scope>
    <source>
        <strain evidence="5 6">SST-39T</strain>
    </source>
</reference>
<dbReference type="PIRSF" id="PIRSF000097">
    <property type="entry name" value="AKR"/>
    <property type="match status" value="1"/>
</dbReference>
<dbReference type="SUPFAM" id="SSF51430">
    <property type="entry name" value="NAD(P)-linked oxidoreductase"/>
    <property type="match status" value="1"/>
</dbReference>
<dbReference type="CDD" id="cd19071">
    <property type="entry name" value="AKR_AKR1-5-like"/>
    <property type="match status" value="1"/>
</dbReference>
<dbReference type="Pfam" id="PF00248">
    <property type="entry name" value="Aldo_ket_red"/>
    <property type="match status" value="1"/>
</dbReference>
<evidence type="ECO:0000313" key="6">
    <source>
        <dbReference type="Proteomes" id="UP000188235"/>
    </source>
</evidence>
<evidence type="ECO:0000256" key="3">
    <source>
        <dbReference type="PIRSR" id="PIRSR000097-3"/>
    </source>
</evidence>
<dbReference type="InterPro" id="IPR036812">
    <property type="entry name" value="NAD(P)_OxRdtase_dom_sf"/>
</dbReference>
<dbReference type="PRINTS" id="PR00069">
    <property type="entry name" value="ALDKETRDTASE"/>
</dbReference>
<keyword evidence="6" id="KW-1185">Reference proteome</keyword>
<evidence type="ECO:0000313" key="5">
    <source>
        <dbReference type="EMBL" id="AQP49725.1"/>
    </source>
</evidence>
<evidence type="ECO:0000256" key="1">
    <source>
        <dbReference type="PIRSR" id="PIRSR000097-1"/>
    </source>
</evidence>
<evidence type="ECO:0000259" key="4">
    <source>
        <dbReference type="Pfam" id="PF00248"/>
    </source>
</evidence>
<dbReference type="PANTHER" id="PTHR11732">
    <property type="entry name" value="ALDO/KETO REDUCTASE"/>
    <property type="match status" value="1"/>
</dbReference>
<dbReference type="RefSeq" id="WP_077347302.1">
    <property type="nucleotide sequence ID" value="NZ_CP019607.1"/>
</dbReference>
<dbReference type="InterPro" id="IPR018170">
    <property type="entry name" value="Aldo/ket_reductase_CS"/>
</dbReference>
<dbReference type="Gene3D" id="3.20.20.100">
    <property type="entry name" value="NADP-dependent oxidoreductase domain"/>
    <property type="match status" value="1"/>
</dbReference>
<name>A0A1Q2CUF4_9ACTN</name>
<feature type="domain" description="NADP-dependent oxidoreductase" evidence="4">
    <location>
        <begin position="4"/>
        <end position="285"/>
    </location>
</feature>
<dbReference type="PROSITE" id="PS00798">
    <property type="entry name" value="ALDOKETO_REDUCTASE_1"/>
    <property type="match status" value="1"/>
</dbReference>
<dbReference type="InterPro" id="IPR020471">
    <property type="entry name" value="AKR"/>
</dbReference>
<sequence>MPPIGVGTFGSDRYGPDEVAAAVATALRLGYRLIDCASVYGNEAQIGSAIEAAMARLGIERSELRIMTKVWNDAHEPEAAVASVRHSLADLRCDRVDVVFVHWPFPNHHAAGVDVDSRDPHASPYDDEGFMRLWAALESLVDEGAVAALEVSNVSIAKPSLILADARIAPTFLEAELHPTVQQGELFQFAVDHGIQPIGYSPLGSPSRPERDRAPEDAVDLEASAVVSIAESRGLHPAQVCLKWAVERGQIPIPFSVKEEQLRSNLEALGGEPFSPAEVDALRGVERNNRLIKGQVFLWEGADSRLDLWDVDGRIAGR</sequence>
<feature type="site" description="Lowers pKa of active site Tyr" evidence="3">
    <location>
        <position position="69"/>
    </location>
</feature>
<dbReference type="STRING" id="399497.BW733_01640"/>
<dbReference type="OrthoDB" id="9804790at2"/>
<accession>A0A1Q2CUF4</accession>
<dbReference type="AlphaFoldDB" id="A0A1Q2CUF4"/>
<proteinExistence type="predicted"/>
<dbReference type="Proteomes" id="UP000188235">
    <property type="component" value="Chromosome"/>
</dbReference>
<feature type="active site" description="Proton donor" evidence="1">
    <location>
        <position position="40"/>
    </location>
</feature>
<dbReference type="EMBL" id="CP019607">
    <property type="protein sequence ID" value="AQP49725.1"/>
    <property type="molecule type" value="Genomic_DNA"/>
</dbReference>
<feature type="binding site" evidence="2">
    <location>
        <position position="102"/>
    </location>
    <ligand>
        <name>substrate</name>
    </ligand>
</feature>
<dbReference type="InterPro" id="IPR023210">
    <property type="entry name" value="NADP_OxRdtase_dom"/>
</dbReference>
<dbReference type="GO" id="GO:0016491">
    <property type="term" value="F:oxidoreductase activity"/>
    <property type="evidence" value="ECO:0007669"/>
    <property type="project" value="InterPro"/>
</dbReference>
<organism evidence="5 6">
    <name type="scientific">Tessaracoccus flavescens</name>
    <dbReference type="NCBI Taxonomy" id="399497"/>
    <lineage>
        <taxon>Bacteria</taxon>
        <taxon>Bacillati</taxon>
        <taxon>Actinomycetota</taxon>
        <taxon>Actinomycetes</taxon>
        <taxon>Propionibacteriales</taxon>
        <taxon>Propionibacteriaceae</taxon>
        <taxon>Tessaracoccus</taxon>
    </lineage>
</organism>